<proteinExistence type="predicted"/>
<reference evidence="1 2" key="1">
    <citation type="submission" date="2019-11" db="EMBL/GenBank/DDBJ databases">
        <title>Draft genome sequences of five Paenibacillus species of dairy origin.</title>
        <authorList>
            <person name="Olajide A.M."/>
            <person name="Chen S."/>
            <person name="Lapointe G."/>
        </authorList>
    </citation>
    <scope>NUCLEOTIDE SEQUENCE [LARGE SCALE GENOMIC DNA]</scope>
    <source>
        <strain evidence="1 2">3CT49</strain>
    </source>
</reference>
<dbReference type="EMBL" id="WNZZ01000017">
    <property type="protein sequence ID" value="MUG24765.1"/>
    <property type="molecule type" value="Genomic_DNA"/>
</dbReference>
<accession>A0A6N8EYL9</accession>
<comment type="caution">
    <text evidence="1">The sequence shown here is derived from an EMBL/GenBank/DDBJ whole genome shotgun (WGS) entry which is preliminary data.</text>
</comment>
<evidence type="ECO:0000313" key="1">
    <source>
        <dbReference type="EMBL" id="MUG24765.1"/>
    </source>
</evidence>
<dbReference type="RefSeq" id="WP_155620694.1">
    <property type="nucleotide sequence ID" value="NZ_WNZZ01000017.1"/>
</dbReference>
<sequence>MARRQRSRRANVEITEQSFIPAIRAAIKELTKNEVQIGMQGDAELAMIAGVHEYGSVKMKIPARSFIGSGLKKSKAKITKLVRAKITDIVHGRGNIRGFLTEIGELGKEITIQNFDRIHKPGLSPIYAKYKKQASGKKKLLQRDEDLRNSITFVKVRK</sequence>
<protein>
    <submittedName>
        <fullName evidence="1">Uncharacterized protein</fullName>
    </submittedName>
</protein>
<gene>
    <name evidence="1" type="ORF">GNQ08_20565</name>
</gene>
<dbReference type="Proteomes" id="UP000442469">
    <property type="component" value="Unassembled WGS sequence"/>
</dbReference>
<evidence type="ECO:0000313" key="2">
    <source>
        <dbReference type="Proteomes" id="UP000442469"/>
    </source>
</evidence>
<name>A0A6N8EYL9_PAEMA</name>
<dbReference type="AlphaFoldDB" id="A0A6N8EYL9"/>
<organism evidence="1 2">
    <name type="scientific">Paenibacillus macerans</name>
    <name type="common">Bacillus macerans</name>
    <dbReference type="NCBI Taxonomy" id="44252"/>
    <lineage>
        <taxon>Bacteria</taxon>
        <taxon>Bacillati</taxon>
        <taxon>Bacillota</taxon>
        <taxon>Bacilli</taxon>
        <taxon>Bacillales</taxon>
        <taxon>Paenibacillaceae</taxon>
        <taxon>Paenibacillus</taxon>
    </lineage>
</organism>